<dbReference type="EMBL" id="QOIP01000003">
    <property type="protein sequence ID" value="RLU25042.1"/>
    <property type="molecule type" value="Genomic_DNA"/>
</dbReference>
<evidence type="ECO:0000256" key="2">
    <source>
        <dbReference type="ARBA" id="ARBA00022475"/>
    </source>
</evidence>
<reference evidence="11" key="2">
    <citation type="submission" date="2018-07" db="EMBL/GenBank/DDBJ databases">
        <authorList>
            <person name="Mckenzie S.K."/>
            <person name="Kronauer D.J.C."/>
        </authorList>
    </citation>
    <scope>NUCLEOTIDE SEQUENCE</scope>
    <source>
        <strain evidence="11">Clonal line C1</strain>
    </source>
</reference>
<dbReference type="PANTHER" id="PTHR21137:SF35">
    <property type="entry name" value="ODORANT RECEPTOR 19A-RELATED"/>
    <property type="match status" value="1"/>
</dbReference>
<accession>A0A3L8DXM1</accession>
<name>A0A3L8DXM1_OOCBI</name>
<dbReference type="AlphaFoldDB" id="A0A3L8DXM1"/>
<evidence type="ECO:0000256" key="6">
    <source>
        <dbReference type="ARBA" id="ARBA00022989"/>
    </source>
</evidence>
<comment type="similarity">
    <text evidence="10">Belongs to the insect chemoreceptor superfamily. Heteromeric odorant receptor channel (TC 1.A.69) family.</text>
</comment>
<dbReference type="GO" id="GO:0007165">
    <property type="term" value="P:signal transduction"/>
    <property type="evidence" value="ECO:0007669"/>
    <property type="project" value="UniProtKB-KW"/>
</dbReference>
<evidence type="ECO:0000313" key="11">
    <source>
        <dbReference type="EMBL" id="RLU25042.1"/>
    </source>
</evidence>
<evidence type="ECO:0000256" key="4">
    <source>
        <dbReference type="ARBA" id="ARBA00022692"/>
    </source>
</evidence>
<protein>
    <recommendedName>
        <fullName evidence="10">Odorant receptor</fullName>
    </recommendedName>
</protein>
<feature type="transmembrane region" description="Helical" evidence="10">
    <location>
        <begin position="125"/>
        <end position="144"/>
    </location>
</feature>
<evidence type="ECO:0000256" key="10">
    <source>
        <dbReference type="RuleBase" id="RU351113"/>
    </source>
</evidence>
<evidence type="ECO:0000256" key="3">
    <source>
        <dbReference type="ARBA" id="ARBA00022606"/>
    </source>
</evidence>
<feature type="transmembrane region" description="Helical" evidence="10">
    <location>
        <begin position="261"/>
        <end position="280"/>
    </location>
</feature>
<feature type="transmembrane region" description="Helical" evidence="10">
    <location>
        <begin position="292"/>
        <end position="312"/>
    </location>
</feature>
<feature type="transmembrane region" description="Helical" evidence="10">
    <location>
        <begin position="12"/>
        <end position="41"/>
    </location>
</feature>
<evidence type="ECO:0000256" key="5">
    <source>
        <dbReference type="ARBA" id="ARBA00022725"/>
    </source>
</evidence>
<keyword evidence="7 10" id="KW-0472">Membrane</keyword>
<sequence length="383" mass="43727">MLRKSTLNRTIKFLLILFGIWPGTSYILVCRGFWIITIGFIEFCHYRYFVTHIYSAELLDLIDCTCSFLAHAKVLIKFIVFWLNQGTFIEMLTMITDDWSDCANSEISMREMVCKAKISDRISNALVTLHTVTIVAYFIGIIMVDVDIINTTELPLANKLEIPFININTQRTYRLILLIEFLHMIMCGWAIGILNGLLLTFTLHAAGQIDILRCWLTHRVDENKHGSVVITIRKIIEKHQKVIEFSENIESLYTYIALSQFVSNTIMICSLGFLIVMAIGSPNVVEQILRSVLFYTITSLEAFIFCFAGEYLNNKSKAIGAAAYNSLWYNLKPKDSRVLLFMILRSQKQLTLTAGKMMDLSLQSFTTIMNASGSYLSMLLAMQ</sequence>
<dbReference type="InterPro" id="IPR004117">
    <property type="entry name" value="7tm6_olfct_rcpt"/>
</dbReference>
<keyword evidence="8 10" id="KW-0675">Receptor</keyword>
<comment type="subcellular location">
    <subcellularLocation>
        <location evidence="1 10">Cell membrane</location>
        <topology evidence="1 10">Multi-pass membrane protein</topology>
    </subcellularLocation>
</comment>
<keyword evidence="3 10" id="KW-0716">Sensory transduction</keyword>
<evidence type="ECO:0000256" key="9">
    <source>
        <dbReference type="ARBA" id="ARBA00023224"/>
    </source>
</evidence>
<keyword evidence="5 10" id="KW-0552">Olfaction</keyword>
<dbReference type="PANTHER" id="PTHR21137">
    <property type="entry name" value="ODORANT RECEPTOR"/>
    <property type="match status" value="1"/>
</dbReference>
<proteinExistence type="inferred from homology"/>
<dbReference type="GO" id="GO:0005886">
    <property type="term" value="C:plasma membrane"/>
    <property type="evidence" value="ECO:0007669"/>
    <property type="project" value="UniProtKB-SubCell"/>
</dbReference>
<dbReference type="Pfam" id="PF02949">
    <property type="entry name" value="7tm_6"/>
    <property type="match status" value="1"/>
</dbReference>
<comment type="caution">
    <text evidence="11">The sequence shown here is derived from an EMBL/GenBank/DDBJ whole genome shotgun (WGS) entry which is preliminary data.</text>
</comment>
<evidence type="ECO:0000256" key="8">
    <source>
        <dbReference type="ARBA" id="ARBA00023170"/>
    </source>
</evidence>
<comment type="caution">
    <text evidence="10">Lacks conserved residue(s) required for the propagation of feature annotation.</text>
</comment>
<evidence type="ECO:0000256" key="7">
    <source>
        <dbReference type="ARBA" id="ARBA00023136"/>
    </source>
</evidence>
<dbReference type="GO" id="GO:0004984">
    <property type="term" value="F:olfactory receptor activity"/>
    <property type="evidence" value="ECO:0007669"/>
    <property type="project" value="InterPro"/>
</dbReference>
<reference evidence="11" key="1">
    <citation type="journal article" date="2018" name="Genome Res.">
        <title>The genomic architecture and molecular evolution of ant odorant receptors.</title>
        <authorList>
            <person name="McKenzie S.K."/>
            <person name="Kronauer D.J.C."/>
        </authorList>
    </citation>
    <scope>NUCLEOTIDE SEQUENCE [LARGE SCALE GENOMIC DNA]</scope>
    <source>
        <strain evidence="11">Clonal line C1</strain>
    </source>
</reference>
<evidence type="ECO:0000256" key="1">
    <source>
        <dbReference type="ARBA" id="ARBA00004651"/>
    </source>
</evidence>
<dbReference type="Proteomes" id="UP000279307">
    <property type="component" value="Chromosome 3"/>
</dbReference>
<feature type="transmembrane region" description="Helical" evidence="10">
    <location>
        <begin position="181"/>
        <end position="203"/>
    </location>
</feature>
<dbReference type="GO" id="GO:0005549">
    <property type="term" value="F:odorant binding"/>
    <property type="evidence" value="ECO:0007669"/>
    <property type="project" value="InterPro"/>
</dbReference>
<organism evidence="11">
    <name type="scientific">Ooceraea biroi</name>
    <name type="common">Clonal raider ant</name>
    <name type="synonym">Cerapachys biroi</name>
    <dbReference type="NCBI Taxonomy" id="2015173"/>
    <lineage>
        <taxon>Eukaryota</taxon>
        <taxon>Metazoa</taxon>
        <taxon>Ecdysozoa</taxon>
        <taxon>Arthropoda</taxon>
        <taxon>Hexapoda</taxon>
        <taxon>Insecta</taxon>
        <taxon>Pterygota</taxon>
        <taxon>Neoptera</taxon>
        <taxon>Endopterygota</taxon>
        <taxon>Hymenoptera</taxon>
        <taxon>Apocrita</taxon>
        <taxon>Aculeata</taxon>
        <taxon>Formicoidea</taxon>
        <taxon>Formicidae</taxon>
        <taxon>Dorylinae</taxon>
        <taxon>Ooceraea</taxon>
    </lineage>
</organism>
<keyword evidence="2" id="KW-1003">Cell membrane</keyword>
<keyword evidence="9 10" id="KW-0807">Transducer</keyword>
<keyword evidence="4 10" id="KW-0812">Transmembrane</keyword>
<gene>
    <name evidence="11" type="ORF">DMN91_003134</name>
</gene>
<feature type="transmembrane region" description="Helical" evidence="10">
    <location>
        <begin position="61"/>
        <end position="83"/>
    </location>
</feature>
<dbReference type="OrthoDB" id="6765072at2759"/>
<keyword evidence="6 10" id="KW-1133">Transmembrane helix</keyword>